<dbReference type="SUPFAM" id="SSF52266">
    <property type="entry name" value="SGNH hydrolase"/>
    <property type="match status" value="1"/>
</dbReference>
<sequence length="495" mass="51109">MLDLSLSFATLNQSDRDLDASAPPPPLPTYLPVLATQDASYHLVTSTERLMPGYAGPLVNAGGLDLGGERVSPAAVQAARGEAEAIRIATLYDQTGSGRNYTQLTAPQQFALSDLVRIGIALPVIVDGRRSDGAGGVFRAMSAPAALTGRGFTRALVMEPTASIIPQLLGAVGGHLLYTYSLGPTDSPGYGSVEGGKVQLTAGGAVFDKMPASPCVLMLRERADGCDLFFNGARVASAAVPSAEALTTLSLGANTGLETFNPNVRVLADVVVAGTLSDADCIAVDGALRDRFDIAPWGTNARVLLIGDSIAEGVATTLTRGIGHYARPLIDEATDWYVFANARKFLAHCYRDSVAYEGQVDLPSSGRPIVSVIQGGINDIHAGGSGGATLYTDTTIPYVAYLKSLGHKVVVCTLLPQTANVSPAIEAERQAYNTAVRANGAGATAACDLASNAAMGSYPAATGDPTLYPNGIHPSSLGYSHLAATYAAAINAVLL</sequence>
<reference evidence="2 3" key="1">
    <citation type="submission" date="2017-07" db="EMBL/GenBank/DDBJ databases">
        <authorList>
            <person name="Sun Z.S."/>
            <person name="Albrecht U."/>
            <person name="Echele G."/>
            <person name="Lee C.C."/>
        </authorList>
    </citation>
    <scope>NUCLEOTIDE SEQUENCE [LARGE SCALE GENOMIC DNA]</scope>
    <source>
        <strain evidence="2 3">CGMCC 1.12672</strain>
    </source>
</reference>
<dbReference type="GO" id="GO:0016788">
    <property type="term" value="F:hydrolase activity, acting on ester bonds"/>
    <property type="evidence" value="ECO:0007669"/>
    <property type="project" value="UniProtKB-ARBA"/>
</dbReference>
<dbReference type="Gene3D" id="3.40.50.1110">
    <property type="entry name" value="SGNH hydrolase"/>
    <property type="match status" value="1"/>
</dbReference>
<gene>
    <name evidence="2" type="ORF">SAMN06297144_1393</name>
</gene>
<dbReference type="CDD" id="cd00229">
    <property type="entry name" value="SGNH_hydrolase"/>
    <property type="match status" value="1"/>
</dbReference>
<evidence type="ECO:0000313" key="3">
    <source>
        <dbReference type="Proteomes" id="UP000219494"/>
    </source>
</evidence>
<keyword evidence="2" id="KW-0378">Hydrolase</keyword>
<organism evidence="2 3">
    <name type="scientific">Sphingomonas guangdongensis</name>
    <dbReference type="NCBI Taxonomy" id="1141890"/>
    <lineage>
        <taxon>Bacteria</taxon>
        <taxon>Pseudomonadati</taxon>
        <taxon>Pseudomonadota</taxon>
        <taxon>Alphaproteobacteria</taxon>
        <taxon>Sphingomonadales</taxon>
        <taxon>Sphingomonadaceae</taxon>
        <taxon>Sphingomonas</taxon>
    </lineage>
</organism>
<dbReference type="Pfam" id="PF13472">
    <property type="entry name" value="Lipase_GDSL_2"/>
    <property type="match status" value="1"/>
</dbReference>
<evidence type="ECO:0000313" key="2">
    <source>
        <dbReference type="EMBL" id="SOB81094.1"/>
    </source>
</evidence>
<dbReference type="InterPro" id="IPR036514">
    <property type="entry name" value="SGNH_hydro_sf"/>
</dbReference>
<dbReference type="EMBL" id="OBMI01000001">
    <property type="protein sequence ID" value="SOB81094.1"/>
    <property type="molecule type" value="Genomic_DNA"/>
</dbReference>
<dbReference type="Proteomes" id="UP000219494">
    <property type="component" value="Unassembled WGS sequence"/>
</dbReference>
<dbReference type="RefSeq" id="WP_179640894.1">
    <property type="nucleotide sequence ID" value="NZ_OBMI01000001.1"/>
</dbReference>
<accession>A0A285QHY9</accession>
<name>A0A285QHY9_9SPHN</name>
<protein>
    <submittedName>
        <fullName evidence="2">GDSL-like Lipase/Acylhydrolase family protein</fullName>
    </submittedName>
</protein>
<keyword evidence="3" id="KW-1185">Reference proteome</keyword>
<proteinExistence type="predicted"/>
<feature type="domain" description="SGNH hydrolase-type esterase" evidence="1">
    <location>
        <begin position="305"/>
        <end position="479"/>
    </location>
</feature>
<dbReference type="AlphaFoldDB" id="A0A285QHY9"/>
<dbReference type="InterPro" id="IPR013830">
    <property type="entry name" value="SGNH_hydro"/>
</dbReference>
<evidence type="ECO:0000259" key="1">
    <source>
        <dbReference type="Pfam" id="PF13472"/>
    </source>
</evidence>